<feature type="compositionally biased region" description="Basic and acidic residues" evidence="1">
    <location>
        <begin position="33"/>
        <end position="59"/>
    </location>
</feature>
<feature type="compositionally biased region" description="Polar residues" evidence="1">
    <location>
        <begin position="1"/>
        <end position="32"/>
    </location>
</feature>
<feature type="region of interest" description="Disordered" evidence="1">
    <location>
        <begin position="1"/>
        <end position="102"/>
    </location>
</feature>
<dbReference type="Proteomes" id="UP000054937">
    <property type="component" value="Unassembled WGS sequence"/>
</dbReference>
<gene>
    <name evidence="2" type="ORF">PPERSA_03965</name>
</gene>
<sequence length="102" mass="12089">MVQHYKLQQQQDQTNENKINSEIQNNLTNIQQQKEREGQDNEKHDDLLQNGEEDQKIEEYQQQGQDQEFQSENKITENLEASQLSNENIQLGSQPEIMEKED</sequence>
<organism evidence="2 3">
    <name type="scientific">Pseudocohnilembus persalinus</name>
    <name type="common">Ciliate</name>
    <dbReference type="NCBI Taxonomy" id="266149"/>
    <lineage>
        <taxon>Eukaryota</taxon>
        <taxon>Sar</taxon>
        <taxon>Alveolata</taxon>
        <taxon>Ciliophora</taxon>
        <taxon>Intramacronucleata</taxon>
        <taxon>Oligohymenophorea</taxon>
        <taxon>Scuticociliatia</taxon>
        <taxon>Philasterida</taxon>
        <taxon>Pseudocohnilembidae</taxon>
        <taxon>Pseudocohnilembus</taxon>
    </lineage>
</organism>
<proteinExistence type="predicted"/>
<accession>A0A0V0QAR9</accession>
<dbReference type="InParanoid" id="A0A0V0QAR9"/>
<reference evidence="2 3" key="1">
    <citation type="journal article" date="2015" name="Sci. Rep.">
        <title>Genome of the facultative scuticociliatosis pathogen Pseudocohnilembus persalinus provides insight into its virulence through horizontal gene transfer.</title>
        <authorList>
            <person name="Xiong J."/>
            <person name="Wang G."/>
            <person name="Cheng J."/>
            <person name="Tian M."/>
            <person name="Pan X."/>
            <person name="Warren A."/>
            <person name="Jiang C."/>
            <person name="Yuan D."/>
            <person name="Miao W."/>
        </authorList>
    </citation>
    <scope>NUCLEOTIDE SEQUENCE [LARGE SCALE GENOMIC DNA]</scope>
    <source>
        <strain evidence="2">36N120E</strain>
    </source>
</reference>
<keyword evidence="3" id="KW-1185">Reference proteome</keyword>
<name>A0A0V0QAR9_PSEPJ</name>
<evidence type="ECO:0000256" key="1">
    <source>
        <dbReference type="SAM" id="MobiDB-lite"/>
    </source>
</evidence>
<feature type="compositionally biased region" description="Low complexity" evidence="1">
    <location>
        <begin position="60"/>
        <end position="72"/>
    </location>
</feature>
<comment type="caution">
    <text evidence="2">The sequence shown here is derived from an EMBL/GenBank/DDBJ whole genome shotgun (WGS) entry which is preliminary data.</text>
</comment>
<evidence type="ECO:0000313" key="3">
    <source>
        <dbReference type="Proteomes" id="UP000054937"/>
    </source>
</evidence>
<dbReference type="EMBL" id="LDAU01000217">
    <property type="protein sequence ID" value="KRW99259.1"/>
    <property type="molecule type" value="Genomic_DNA"/>
</dbReference>
<dbReference type="AlphaFoldDB" id="A0A0V0QAR9"/>
<feature type="compositionally biased region" description="Polar residues" evidence="1">
    <location>
        <begin position="79"/>
        <end position="93"/>
    </location>
</feature>
<evidence type="ECO:0000313" key="2">
    <source>
        <dbReference type="EMBL" id="KRW99259.1"/>
    </source>
</evidence>
<protein>
    <submittedName>
        <fullName evidence="2">Uncharacterized protein</fullName>
    </submittedName>
</protein>